<proteinExistence type="predicted"/>
<name>A0A4Z1KM50_9HELO</name>
<dbReference type="EMBL" id="PQXO01000402">
    <property type="protein sequence ID" value="TGO85372.1"/>
    <property type="molecule type" value="Genomic_DNA"/>
</dbReference>
<evidence type="ECO:0000313" key="1">
    <source>
        <dbReference type="EMBL" id="TGO85372.1"/>
    </source>
</evidence>
<reference evidence="1 2" key="1">
    <citation type="submission" date="2017-12" db="EMBL/GenBank/DDBJ databases">
        <title>Comparative genomics of Botrytis spp.</title>
        <authorList>
            <person name="Valero-Jimenez C.A."/>
            <person name="Tapia P."/>
            <person name="Veloso J."/>
            <person name="Silva-Moreno E."/>
            <person name="Staats M."/>
            <person name="Valdes J.H."/>
            <person name="Van Kan J.A.L."/>
        </authorList>
    </citation>
    <scope>NUCLEOTIDE SEQUENCE [LARGE SCALE GENOMIC DNA]</scope>
    <source>
        <strain evidence="1 2">MUCL3349</strain>
    </source>
</reference>
<keyword evidence="2" id="KW-1185">Reference proteome</keyword>
<accession>A0A4Z1KM50</accession>
<gene>
    <name evidence="1" type="ORF">BPOR_0403g00080</name>
</gene>
<dbReference type="AlphaFoldDB" id="A0A4Z1KM50"/>
<evidence type="ECO:0000313" key="2">
    <source>
        <dbReference type="Proteomes" id="UP000297280"/>
    </source>
</evidence>
<protein>
    <submittedName>
        <fullName evidence="1">Uncharacterized protein</fullName>
    </submittedName>
</protein>
<comment type="caution">
    <text evidence="1">The sequence shown here is derived from an EMBL/GenBank/DDBJ whole genome shotgun (WGS) entry which is preliminary data.</text>
</comment>
<sequence length="178" mass="20452">MSWSFQIGSTREDIESIDPLQKTAESQQKISNQISKTKGKLIRRNQTSKDRVTLHPHPAVKLFGQFLMIDVDFHPETGQESTHVPTLMEVLPEYDNFTRFIHIRFHDELSDIDTDEGYQRREAIQSIMSVLNDFQGIWSFTAVRRIDKHNSTQVILVSTRELCIPLDKIASSASDIGH</sequence>
<dbReference type="Proteomes" id="UP000297280">
    <property type="component" value="Unassembled WGS sequence"/>
</dbReference>
<organism evidence="1 2">
    <name type="scientific">Botrytis porri</name>
    <dbReference type="NCBI Taxonomy" id="87229"/>
    <lineage>
        <taxon>Eukaryota</taxon>
        <taxon>Fungi</taxon>
        <taxon>Dikarya</taxon>
        <taxon>Ascomycota</taxon>
        <taxon>Pezizomycotina</taxon>
        <taxon>Leotiomycetes</taxon>
        <taxon>Helotiales</taxon>
        <taxon>Sclerotiniaceae</taxon>
        <taxon>Botrytis</taxon>
    </lineage>
</organism>